<feature type="transmembrane region" description="Helical" evidence="6">
    <location>
        <begin position="6"/>
        <end position="28"/>
    </location>
</feature>
<sequence length="209" mass="24141">MKTWFVLFFYFVLLMVGFYYRDPLLVWIQTSDNTQLPLMFFLSVLFSTLPIVPFTLFGGLMGVKYGLALGVTINWFGNVTAAAIYYVMARYAFSNYFEKKMNKFKKMGEFNEFLRERAFIAIIVGRLIPVIPPLVVNVYSALNSIPFFTFILATFIGSIPPMFMLAFGGNQLLENVQTFVLGIIFYVLFLVVVISGCRIWFKLFHYVKD</sequence>
<feature type="transmembrane region" description="Helical" evidence="6">
    <location>
        <begin position="118"/>
        <end position="139"/>
    </location>
</feature>
<evidence type="ECO:0000256" key="4">
    <source>
        <dbReference type="ARBA" id="ARBA00022989"/>
    </source>
</evidence>
<proteinExistence type="inferred from homology"/>
<keyword evidence="5 6" id="KW-0472">Membrane</keyword>
<dbReference type="RefSeq" id="WP_322448065.1">
    <property type="nucleotide sequence ID" value="NZ_JAXOFX010000016.1"/>
</dbReference>
<evidence type="ECO:0000313" key="9">
    <source>
        <dbReference type="Proteomes" id="UP001290455"/>
    </source>
</evidence>
<keyword evidence="3 6" id="KW-0812">Transmembrane</keyword>
<evidence type="ECO:0000313" key="8">
    <source>
        <dbReference type="EMBL" id="MDZ5473773.1"/>
    </source>
</evidence>
<name>A0ABU5J2X3_9BACI</name>
<feature type="transmembrane region" description="Helical" evidence="6">
    <location>
        <begin position="179"/>
        <end position="201"/>
    </location>
</feature>
<dbReference type="InterPro" id="IPR032816">
    <property type="entry name" value="VTT_dom"/>
</dbReference>
<comment type="similarity">
    <text evidence="6">Belongs to the TVP38/TMEM64 family.</text>
</comment>
<dbReference type="EMBL" id="JAXOFX010000016">
    <property type="protein sequence ID" value="MDZ5473773.1"/>
    <property type="molecule type" value="Genomic_DNA"/>
</dbReference>
<dbReference type="InterPro" id="IPR015414">
    <property type="entry name" value="TMEM64"/>
</dbReference>
<evidence type="ECO:0000256" key="3">
    <source>
        <dbReference type="ARBA" id="ARBA00022692"/>
    </source>
</evidence>
<protein>
    <recommendedName>
        <fullName evidence="6">TVP38/TMEM64 family membrane protein</fullName>
    </recommendedName>
</protein>
<gene>
    <name evidence="8" type="ORF">SM124_18810</name>
</gene>
<dbReference type="Pfam" id="PF09335">
    <property type="entry name" value="VTT_dom"/>
    <property type="match status" value="1"/>
</dbReference>
<dbReference type="Proteomes" id="UP001290455">
    <property type="component" value="Unassembled WGS sequence"/>
</dbReference>
<dbReference type="PANTHER" id="PTHR12677">
    <property type="entry name" value="GOLGI APPARATUS MEMBRANE PROTEIN TVP38-RELATED"/>
    <property type="match status" value="1"/>
</dbReference>
<feature type="transmembrane region" description="Helical" evidence="6">
    <location>
        <begin position="40"/>
        <end position="63"/>
    </location>
</feature>
<accession>A0ABU5J2X3</accession>
<evidence type="ECO:0000256" key="6">
    <source>
        <dbReference type="RuleBase" id="RU366058"/>
    </source>
</evidence>
<evidence type="ECO:0000256" key="1">
    <source>
        <dbReference type="ARBA" id="ARBA00004651"/>
    </source>
</evidence>
<feature type="transmembrane region" description="Helical" evidence="6">
    <location>
        <begin position="145"/>
        <end position="167"/>
    </location>
</feature>
<feature type="transmembrane region" description="Helical" evidence="6">
    <location>
        <begin position="75"/>
        <end position="97"/>
    </location>
</feature>
<reference evidence="8 9" key="1">
    <citation type="submission" date="2023-11" db="EMBL/GenBank/DDBJ databases">
        <title>Bacillus jintuensis, isolated from a mudflat on the Beibu Gulf coast.</title>
        <authorList>
            <person name="Li M."/>
        </authorList>
    </citation>
    <scope>NUCLEOTIDE SEQUENCE [LARGE SCALE GENOMIC DNA]</scope>
    <source>
        <strain evidence="8 9">31A1R</strain>
    </source>
</reference>
<evidence type="ECO:0000259" key="7">
    <source>
        <dbReference type="Pfam" id="PF09335"/>
    </source>
</evidence>
<keyword evidence="4 6" id="KW-1133">Transmembrane helix</keyword>
<dbReference type="PANTHER" id="PTHR12677:SF59">
    <property type="entry name" value="GOLGI APPARATUS MEMBRANE PROTEIN TVP38-RELATED"/>
    <property type="match status" value="1"/>
</dbReference>
<organism evidence="8 9">
    <name type="scientific">Robertmurraya mangrovi</name>
    <dbReference type="NCBI Taxonomy" id="3098077"/>
    <lineage>
        <taxon>Bacteria</taxon>
        <taxon>Bacillati</taxon>
        <taxon>Bacillota</taxon>
        <taxon>Bacilli</taxon>
        <taxon>Bacillales</taxon>
        <taxon>Bacillaceae</taxon>
        <taxon>Robertmurraya</taxon>
    </lineage>
</organism>
<keyword evidence="2 6" id="KW-1003">Cell membrane</keyword>
<evidence type="ECO:0000256" key="2">
    <source>
        <dbReference type="ARBA" id="ARBA00022475"/>
    </source>
</evidence>
<keyword evidence="9" id="KW-1185">Reference proteome</keyword>
<feature type="domain" description="VTT" evidence="7">
    <location>
        <begin position="52"/>
        <end position="170"/>
    </location>
</feature>
<comment type="caution">
    <text evidence="8">The sequence shown here is derived from an EMBL/GenBank/DDBJ whole genome shotgun (WGS) entry which is preliminary data.</text>
</comment>
<comment type="subcellular location">
    <subcellularLocation>
        <location evidence="1 6">Cell membrane</location>
        <topology evidence="1 6">Multi-pass membrane protein</topology>
    </subcellularLocation>
</comment>
<evidence type="ECO:0000256" key="5">
    <source>
        <dbReference type="ARBA" id="ARBA00023136"/>
    </source>
</evidence>